<dbReference type="PROSITE" id="PS50949">
    <property type="entry name" value="HTH_GNTR"/>
    <property type="match status" value="1"/>
</dbReference>
<organism evidence="5 6">
    <name type="scientific">Mycolicibacterium holsaticum</name>
    <dbReference type="NCBI Taxonomy" id="152142"/>
    <lineage>
        <taxon>Bacteria</taxon>
        <taxon>Bacillati</taxon>
        <taxon>Actinomycetota</taxon>
        <taxon>Actinomycetes</taxon>
        <taxon>Mycobacteriales</taxon>
        <taxon>Mycobacteriaceae</taxon>
        <taxon>Mycolicibacterium</taxon>
    </lineage>
</organism>
<dbReference type="EMBL" id="MIGZ01000082">
    <property type="protein sequence ID" value="ODQ93008.1"/>
    <property type="molecule type" value="Genomic_DNA"/>
</dbReference>
<dbReference type="PANTHER" id="PTHR43537">
    <property type="entry name" value="TRANSCRIPTIONAL REGULATOR, GNTR FAMILY"/>
    <property type="match status" value="1"/>
</dbReference>
<dbReference type="InterPro" id="IPR036388">
    <property type="entry name" value="WH-like_DNA-bd_sf"/>
</dbReference>
<dbReference type="GO" id="GO:0003700">
    <property type="term" value="F:DNA-binding transcription factor activity"/>
    <property type="evidence" value="ECO:0007669"/>
    <property type="project" value="InterPro"/>
</dbReference>
<keyword evidence="1" id="KW-0805">Transcription regulation</keyword>
<name>A0A1E3RT34_9MYCO</name>
<proteinExistence type="predicted"/>
<evidence type="ECO:0000256" key="2">
    <source>
        <dbReference type="ARBA" id="ARBA00023125"/>
    </source>
</evidence>
<dbReference type="Gene3D" id="1.10.10.10">
    <property type="entry name" value="Winged helix-like DNA-binding domain superfamily/Winged helix DNA-binding domain"/>
    <property type="match status" value="1"/>
</dbReference>
<evidence type="ECO:0000256" key="1">
    <source>
        <dbReference type="ARBA" id="ARBA00023015"/>
    </source>
</evidence>
<keyword evidence="6" id="KW-1185">Reference proteome</keyword>
<dbReference type="InterPro" id="IPR008920">
    <property type="entry name" value="TF_FadR/GntR_C"/>
</dbReference>
<evidence type="ECO:0000313" key="5">
    <source>
        <dbReference type="EMBL" id="ODQ93008.1"/>
    </source>
</evidence>
<dbReference type="Pfam" id="PF00392">
    <property type="entry name" value="GntR"/>
    <property type="match status" value="1"/>
</dbReference>
<evidence type="ECO:0000313" key="6">
    <source>
        <dbReference type="Proteomes" id="UP000094243"/>
    </source>
</evidence>
<dbReference type="SUPFAM" id="SSF46785">
    <property type="entry name" value="Winged helix' DNA-binding domain"/>
    <property type="match status" value="1"/>
</dbReference>
<keyword evidence="3" id="KW-0804">Transcription</keyword>
<dbReference type="InterPro" id="IPR036390">
    <property type="entry name" value="WH_DNA-bd_sf"/>
</dbReference>
<dbReference type="PANTHER" id="PTHR43537:SF5">
    <property type="entry name" value="UXU OPERON TRANSCRIPTIONAL REGULATOR"/>
    <property type="match status" value="1"/>
</dbReference>
<reference evidence="6" key="1">
    <citation type="submission" date="2016-09" db="EMBL/GenBank/DDBJ databases">
        <authorList>
            <person name="Greninger A.L."/>
            <person name="Jerome K.R."/>
            <person name="Mcnair B."/>
            <person name="Wallis C."/>
            <person name="Fang F."/>
        </authorList>
    </citation>
    <scope>NUCLEOTIDE SEQUENCE [LARGE SCALE GENOMIC DNA]</scope>
    <source>
        <strain evidence="6">M7</strain>
    </source>
</reference>
<comment type="caution">
    <text evidence="5">The sequence shown here is derived from an EMBL/GenBank/DDBJ whole genome shotgun (WGS) entry which is preliminary data.</text>
</comment>
<dbReference type="InterPro" id="IPR000524">
    <property type="entry name" value="Tscrpt_reg_HTH_GntR"/>
</dbReference>
<accession>A0A1E3RT34</accession>
<dbReference type="OrthoDB" id="4084810at2"/>
<protein>
    <recommendedName>
        <fullName evidence="4">HTH gntR-type domain-containing protein</fullName>
    </recommendedName>
</protein>
<dbReference type="Pfam" id="PF07729">
    <property type="entry name" value="FCD"/>
    <property type="match status" value="1"/>
</dbReference>
<sequence>MTSASTTSVVAIEESPTGTAQTRVDMAVNALQDLIVSGSLEPGAPLRLAPLAERLGMSMMPVREALRVLESLGLVEQQPRRGARVSLFSVQDLMDTYRARIRLETLAVELAADRFTPEHGKVARAHLERQCAAAARGALEESRKAHTSFHFSIYEAAGSAWLIRLITPLWANSERYRMLSLPHRGAVKDRRLEHERILEACIRGNPRVASRELHEHLAKTVNVVARQLGEEALF</sequence>
<evidence type="ECO:0000259" key="4">
    <source>
        <dbReference type="PROSITE" id="PS50949"/>
    </source>
</evidence>
<feature type="domain" description="HTH gntR-type" evidence="4">
    <location>
        <begin position="21"/>
        <end position="88"/>
    </location>
</feature>
<dbReference type="Gene3D" id="1.20.120.530">
    <property type="entry name" value="GntR ligand-binding domain-like"/>
    <property type="match status" value="1"/>
</dbReference>
<dbReference type="CDD" id="cd07377">
    <property type="entry name" value="WHTH_GntR"/>
    <property type="match status" value="1"/>
</dbReference>
<gene>
    <name evidence="5" type="ORF">BHQ17_14870</name>
</gene>
<keyword evidence="2" id="KW-0238">DNA-binding</keyword>
<dbReference type="SUPFAM" id="SSF48008">
    <property type="entry name" value="GntR ligand-binding domain-like"/>
    <property type="match status" value="1"/>
</dbReference>
<dbReference type="SMART" id="SM00895">
    <property type="entry name" value="FCD"/>
    <property type="match status" value="1"/>
</dbReference>
<dbReference type="Proteomes" id="UP000094243">
    <property type="component" value="Unassembled WGS sequence"/>
</dbReference>
<evidence type="ECO:0000256" key="3">
    <source>
        <dbReference type="ARBA" id="ARBA00023163"/>
    </source>
</evidence>
<dbReference type="SMART" id="SM00345">
    <property type="entry name" value="HTH_GNTR"/>
    <property type="match status" value="1"/>
</dbReference>
<dbReference type="AlphaFoldDB" id="A0A1E3RT34"/>
<dbReference type="GO" id="GO:0003677">
    <property type="term" value="F:DNA binding"/>
    <property type="evidence" value="ECO:0007669"/>
    <property type="project" value="UniProtKB-KW"/>
</dbReference>
<dbReference type="InterPro" id="IPR011711">
    <property type="entry name" value="GntR_C"/>
</dbReference>